<sequence>MHPHRAQPQQQPQLAVRPDVNNHSHNHTPHHKRNGNKTEVCDHTNRKEERDAKMDANHKRKDSDGSPTTGGSGRSKVDKFFDKLNVFKNKSKKKKRTPLADDKEN</sequence>
<evidence type="ECO:0000313" key="3">
    <source>
        <dbReference type="Proteomes" id="UP000015354"/>
    </source>
</evidence>
<dbReference type="Proteomes" id="UP000015354">
    <property type="component" value="Unassembled WGS sequence"/>
</dbReference>
<feature type="compositionally biased region" description="Basic residues" evidence="1">
    <location>
        <begin position="24"/>
        <end position="35"/>
    </location>
</feature>
<feature type="region of interest" description="Disordered" evidence="1">
    <location>
        <begin position="1"/>
        <end position="105"/>
    </location>
</feature>
<organism evidence="2 3">
    <name type="scientific">Strigomonas culicis</name>
    <dbReference type="NCBI Taxonomy" id="28005"/>
    <lineage>
        <taxon>Eukaryota</taxon>
        <taxon>Discoba</taxon>
        <taxon>Euglenozoa</taxon>
        <taxon>Kinetoplastea</taxon>
        <taxon>Metakinetoplastina</taxon>
        <taxon>Trypanosomatida</taxon>
        <taxon>Trypanosomatidae</taxon>
        <taxon>Strigomonadinae</taxon>
        <taxon>Strigomonas</taxon>
    </lineage>
</organism>
<proteinExistence type="predicted"/>
<feature type="compositionally biased region" description="Basic and acidic residues" evidence="1">
    <location>
        <begin position="39"/>
        <end position="64"/>
    </location>
</feature>
<dbReference type="AlphaFoldDB" id="S9UNW0"/>
<reference evidence="2 3" key="1">
    <citation type="journal article" date="2013" name="PLoS ONE">
        <title>Predicting the Proteins of Angomonas deanei, Strigomonas culicis and Their Respective Endosymbionts Reveals New Aspects of the Trypanosomatidae Family.</title>
        <authorList>
            <person name="Motta M.C."/>
            <person name="Martins A.C."/>
            <person name="de Souza S.S."/>
            <person name="Catta-Preta C.M."/>
            <person name="Silva R."/>
            <person name="Klein C.C."/>
            <person name="de Almeida L.G."/>
            <person name="de Lima Cunha O."/>
            <person name="Ciapina L.P."/>
            <person name="Brocchi M."/>
            <person name="Colabardini A.C."/>
            <person name="de Araujo Lima B."/>
            <person name="Machado C.R."/>
            <person name="de Almeida Soares C.M."/>
            <person name="Probst C.M."/>
            <person name="de Menezes C.B."/>
            <person name="Thompson C.E."/>
            <person name="Bartholomeu D.C."/>
            <person name="Gradia D.F."/>
            <person name="Pavoni D.P."/>
            <person name="Grisard E.C."/>
            <person name="Fantinatti-Garboggini F."/>
            <person name="Marchini F.K."/>
            <person name="Rodrigues-Luiz G.F."/>
            <person name="Wagner G."/>
            <person name="Goldman G.H."/>
            <person name="Fietto J.L."/>
            <person name="Elias M.C."/>
            <person name="Goldman M.H."/>
            <person name="Sagot M.F."/>
            <person name="Pereira M."/>
            <person name="Stoco P.H."/>
            <person name="de Mendonca-Neto R.P."/>
            <person name="Teixeira S.M."/>
            <person name="Maciel T.E."/>
            <person name="de Oliveira Mendes T.A."/>
            <person name="Urmenyi T.P."/>
            <person name="de Souza W."/>
            <person name="Schenkman S."/>
            <person name="de Vasconcelos A.T."/>
        </authorList>
    </citation>
    <scope>NUCLEOTIDE SEQUENCE [LARGE SCALE GENOMIC DNA]</scope>
</reference>
<accession>S9UNW0</accession>
<name>S9UNW0_9TRYP</name>
<gene>
    <name evidence="2" type="ORF">STCU_11337</name>
</gene>
<protein>
    <submittedName>
        <fullName evidence="2">Uncharacterized protein</fullName>
    </submittedName>
</protein>
<keyword evidence="3" id="KW-1185">Reference proteome</keyword>
<evidence type="ECO:0000313" key="2">
    <source>
        <dbReference type="EMBL" id="EPY16376.1"/>
    </source>
</evidence>
<dbReference type="EMBL" id="ATMH01011276">
    <property type="protein sequence ID" value="EPY16376.1"/>
    <property type="molecule type" value="Genomic_DNA"/>
</dbReference>
<comment type="caution">
    <text evidence="2">The sequence shown here is derived from an EMBL/GenBank/DDBJ whole genome shotgun (WGS) entry which is preliminary data.</text>
</comment>
<evidence type="ECO:0000256" key="1">
    <source>
        <dbReference type="SAM" id="MobiDB-lite"/>
    </source>
</evidence>